<evidence type="ECO:0000256" key="1">
    <source>
        <dbReference type="SAM" id="MobiDB-lite"/>
    </source>
</evidence>
<reference evidence="2" key="1">
    <citation type="submission" date="2023-10" db="EMBL/GenBank/DDBJ databases">
        <title>Genome assembly of Pristionchus species.</title>
        <authorList>
            <person name="Yoshida K."/>
            <person name="Sommer R.J."/>
        </authorList>
    </citation>
    <scope>NUCLEOTIDE SEQUENCE</scope>
    <source>
        <strain evidence="2">RS0144</strain>
    </source>
</reference>
<feature type="region of interest" description="Disordered" evidence="1">
    <location>
        <begin position="1"/>
        <end position="26"/>
    </location>
</feature>
<evidence type="ECO:0000313" key="2">
    <source>
        <dbReference type="EMBL" id="GMT04999.1"/>
    </source>
</evidence>
<accession>A0AAV5UDF2</accession>
<dbReference type="Proteomes" id="UP001432027">
    <property type="component" value="Unassembled WGS sequence"/>
</dbReference>
<keyword evidence="3" id="KW-1185">Reference proteome</keyword>
<feature type="non-terminal residue" evidence="2">
    <location>
        <position position="1"/>
    </location>
</feature>
<gene>
    <name evidence="2" type="ORF">PENTCL1PPCAC_27173</name>
</gene>
<dbReference type="AlphaFoldDB" id="A0AAV5UDF2"/>
<protein>
    <submittedName>
        <fullName evidence="2">Uncharacterized protein</fullName>
    </submittedName>
</protein>
<feature type="compositionally biased region" description="Basic and acidic residues" evidence="1">
    <location>
        <begin position="55"/>
        <end position="85"/>
    </location>
</feature>
<dbReference type="EMBL" id="BTSX01000006">
    <property type="protein sequence ID" value="GMT04999.1"/>
    <property type="molecule type" value="Genomic_DNA"/>
</dbReference>
<comment type="caution">
    <text evidence="2">The sequence shown here is derived from an EMBL/GenBank/DDBJ whole genome shotgun (WGS) entry which is preliminary data.</text>
</comment>
<feature type="region of interest" description="Disordered" evidence="1">
    <location>
        <begin position="50"/>
        <end position="85"/>
    </location>
</feature>
<organism evidence="2 3">
    <name type="scientific">Pristionchus entomophagus</name>
    <dbReference type="NCBI Taxonomy" id="358040"/>
    <lineage>
        <taxon>Eukaryota</taxon>
        <taxon>Metazoa</taxon>
        <taxon>Ecdysozoa</taxon>
        <taxon>Nematoda</taxon>
        <taxon>Chromadorea</taxon>
        <taxon>Rhabditida</taxon>
        <taxon>Rhabditina</taxon>
        <taxon>Diplogasteromorpha</taxon>
        <taxon>Diplogasteroidea</taxon>
        <taxon>Neodiplogasteridae</taxon>
        <taxon>Pristionchus</taxon>
    </lineage>
</organism>
<evidence type="ECO:0000313" key="3">
    <source>
        <dbReference type="Proteomes" id="UP001432027"/>
    </source>
</evidence>
<proteinExistence type="predicted"/>
<sequence length="85" mass="9581">LESSFFSLQSSALSQSEQRTSSKTWSTAIQHNGNLIRSPELCDRRCPCTARSGRTKYDSGSDRQEDRRAGPAKSDSDREIRDQRS</sequence>
<name>A0AAV5UDF2_9BILA</name>
<feature type="compositionally biased region" description="Low complexity" evidence="1">
    <location>
        <begin position="1"/>
        <end position="18"/>
    </location>
</feature>
<feature type="non-terminal residue" evidence="2">
    <location>
        <position position="85"/>
    </location>
</feature>